<keyword evidence="8" id="KW-0411">Iron-sulfur</keyword>
<dbReference type="SFLD" id="SFLDG01068">
    <property type="entry name" value="FeMo_cofactor_biosynthesis_pro"/>
    <property type="match status" value="1"/>
</dbReference>
<dbReference type="InterPro" id="IPR000385">
    <property type="entry name" value="MoaA_NifB_PqqE_Fe-S-bd_CS"/>
</dbReference>
<comment type="cofactor">
    <cofactor evidence="1">
        <name>[4Fe-4S] cluster</name>
        <dbReference type="ChEBI" id="CHEBI:49883"/>
    </cofactor>
</comment>
<evidence type="ECO:0000256" key="5">
    <source>
        <dbReference type="ARBA" id="ARBA00022691"/>
    </source>
</evidence>
<sequence>MNTRCRKNQEERQNHQRLQERIANHPCYCAKAHGKYSRIHLPVAPRCNIQCNYCNRKYDCSNESRPGVTSQVITPQQALERVKLLRERVPNLSVVGIAGPGDGLANPEETLRTIELVREFDPELKLCLSTNGLMLAPFVDDLNGLGVEHITVTVNAVDAPIGEAIYPWVNLNGKRYTGLDAAAILWQRQQEGITRAVELDAIVKINTVFIPEVNATHIMDITRTVKELGVFIHNIVPLICKPEHGTAFGAMGLREPEEWEIDAVRNAGTAVMGHFSRIMKHCKQCRADAAGLLGEDIDLQTLTEQER</sequence>
<keyword evidence="13" id="KW-1185">Reference proteome</keyword>
<protein>
    <submittedName>
        <fullName evidence="12">Nitrogen fixation protein NifB</fullName>
    </submittedName>
</protein>
<keyword evidence="7" id="KW-0408">Iron</keyword>
<dbReference type="InterPro" id="IPR013785">
    <property type="entry name" value="Aldolase_TIM"/>
</dbReference>
<comment type="pathway">
    <text evidence="2">Cofactor biosynthesis; Fe-Mo cofactor biosynthesis.</text>
</comment>
<evidence type="ECO:0000259" key="11">
    <source>
        <dbReference type="PROSITE" id="PS51918"/>
    </source>
</evidence>
<dbReference type="Proteomes" id="UP000528322">
    <property type="component" value="Unassembled WGS sequence"/>
</dbReference>
<keyword evidence="9" id="KW-0535">Nitrogen fixation</keyword>
<dbReference type="GO" id="GO:0046872">
    <property type="term" value="F:metal ion binding"/>
    <property type="evidence" value="ECO:0007669"/>
    <property type="project" value="UniProtKB-KW"/>
</dbReference>
<dbReference type="InterPro" id="IPR005980">
    <property type="entry name" value="Nase_CF_NifB"/>
</dbReference>
<comment type="similarity">
    <text evidence="3">Belongs to the radical SAM superfamily. NifB family.</text>
</comment>
<keyword evidence="5" id="KW-0949">S-adenosyl-L-methionine</keyword>
<dbReference type="GO" id="GO:0016829">
    <property type="term" value="F:lyase activity"/>
    <property type="evidence" value="ECO:0007669"/>
    <property type="project" value="UniProtKB-KW"/>
</dbReference>
<dbReference type="Gene3D" id="3.20.20.70">
    <property type="entry name" value="Aldolase class I"/>
    <property type="match status" value="1"/>
</dbReference>
<dbReference type="SUPFAM" id="SSF102114">
    <property type="entry name" value="Radical SAM enzymes"/>
    <property type="match status" value="1"/>
</dbReference>
<dbReference type="RefSeq" id="WP_183730610.1">
    <property type="nucleotide sequence ID" value="NZ_JACHID010000004.1"/>
</dbReference>
<dbReference type="EMBL" id="JACHID010000004">
    <property type="protein sequence ID" value="MBB5021614.1"/>
    <property type="molecule type" value="Genomic_DNA"/>
</dbReference>
<dbReference type="PROSITE" id="PS01305">
    <property type="entry name" value="MOAA_NIFB_PQQE"/>
    <property type="match status" value="1"/>
</dbReference>
<dbReference type="AlphaFoldDB" id="A0A7W8DGQ1"/>
<evidence type="ECO:0000256" key="7">
    <source>
        <dbReference type="ARBA" id="ARBA00023004"/>
    </source>
</evidence>
<keyword evidence="10" id="KW-0456">Lyase</keyword>
<keyword evidence="6" id="KW-0479">Metal-binding</keyword>
<evidence type="ECO:0000313" key="12">
    <source>
        <dbReference type="EMBL" id="MBB5021614.1"/>
    </source>
</evidence>
<dbReference type="PANTHER" id="PTHR43787:SF13">
    <property type="entry name" value="FEMO COFACTOR BIOSYNTHESIS PROTEIN NIFB"/>
    <property type="match status" value="1"/>
</dbReference>
<comment type="caution">
    <text evidence="12">The sequence shown here is derived from an EMBL/GenBank/DDBJ whole genome shotgun (WGS) entry which is preliminary data.</text>
</comment>
<evidence type="ECO:0000256" key="3">
    <source>
        <dbReference type="ARBA" id="ARBA00006804"/>
    </source>
</evidence>
<proteinExistence type="inferred from homology"/>
<dbReference type="UniPathway" id="UPA00782"/>
<evidence type="ECO:0000256" key="6">
    <source>
        <dbReference type="ARBA" id="ARBA00022723"/>
    </source>
</evidence>
<reference evidence="12 13" key="1">
    <citation type="submission" date="2020-08" db="EMBL/GenBank/DDBJ databases">
        <title>Genomic Encyclopedia of Type Strains, Phase IV (KMG-IV): sequencing the most valuable type-strain genomes for metagenomic binning, comparative biology and taxonomic classification.</title>
        <authorList>
            <person name="Goeker M."/>
        </authorList>
    </citation>
    <scope>NUCLEOTIDE SEQUENCE [LARGE SCALE GENOMIC DNA]</scope>
    <source>
        <strain evidence="12 13">DSM 22071</strain>
    </source>
</reference>
<evidence type="ECO:0000256" key="2">
    <source>
        <dbReference type="ARBA" id="ARBA00005155"/>
    </source>
</evidence>
<dbReference type="Pfam" id="PF04055">
    <property type="entry name" value="Radical_SAM"/>
    <property type="match status" value="1"/>
</dbReference>
<dbReference type="InterPro" id="IPR007197">
    <property type="entry name" value="rSAM"/>
</dbReference>
<name>A0A7W8DGQ1_9BACT</name>
<feature type="domain" description="Radical SAM core" evidence="11">
    <location>
        <begin position="33"/>
        <end position="280"/>
    </location>
</feature>
<accession>A0A7W8DGQ1</accession>
<evidence type="ECO:0000256" key="8">
    <source>
        <dbReference type="ARBA" id="ARBA00023014"/>
    </source>
</evidence>
<keyword evidence="4" id="KW-0004">4Fe-4S</keyword>
<dbReference type="PROSITE" id="PS51918">
    <property type="entry name" value="RADICAL_SAM"/>
    <property type="match status" value="1"/>
</dbReference>
<organism evidence="12 13">
    <name type="scientific">Desulfurispira natronophila</name>
    <dbReference type="NCBI Taxonomy" id="682562"/>
    <lineage>
        <taxon>Bacteria</taxon>
        <taxon>Pseudomonadati</taxon>
        <taxon>Chrysiogenota</taxon>
        <taxon>Chrysiogenia</taxon>
        <taxon>Chrysiogenales</taxon>
        <taxon>Chrysiogenaceae</taxon>
        <taxon>Desulfurispira</taxon>
    </lineage>
</organism>
<dbReference type="CDD" id="cd01335">
    <property type="entry name" value="Radical_SAM"/>
    <property type="match status" value="1"/>
</dbReference>
<evidence type="ECO:0000256" key="9">
    <source>
        <dbReference type="ARBA" id="ARBA00023231"/>
    </source>
</evidence>
<dbReference type="SFLD" id="SFLDS00029">
    <property type="entry name" value="Radical_SAM"/>
    <property type="match status" value="1"/>
</dbReference>
<dbReference type="GO" id="GO:0051539">
    <property type="term" value="F:4 iron, 4 sulfur cluster binding"/>
    <property type="evidence" value="ECO:0007669"/>
    <property type="project" value="UniProtKB-KW"/>
</dbReference>
<evidence type="ECO:0000256" key="1">
    <source>
        <dbReference type="ARBA" id="ARBA00001966"/>
    </source>
</evidence>
<dbReference type="SFLD" id="SFLDF00281">
    <property type="entry name" value="FeMo_cofactor_biosynthesis_pro"/>
    <property type="match status" value="1"/>
</dbReference>
<gene>
    <name evidence="12" type="ORF">HNR37_000926</name>
</gene>
<evidence type="ECO:0000256" key="10">
    <source>
        <dbReference type="ARBA" id="ARBA00023239"/>
    </source>
</evidence>
<dbReference type="PANTHER" id="PTHR43787">
    <property type="entry name" value="FEMO COFACTOR BIOSYNTHESIS PROTEIN NIFB-RELATED"/>
    <property type="match status" value="1"/>
</dbReference>
<dbReference type="NCBIfam" id="TIGR01290">
    <property type="entry name" value="nifB"/>
    <property type="match status" value="1"/>
</dbReference>
<dbReference type="InterPro" id="IPR058240">
    <property type="entry name" value="rSAM_sf"/>
</dbReference>
<evidence type="ECO:0000256" key="4">
    <source>
        <dbReference type="ARBA" id="ARBA00022485"/>
    </source>
</evidence>
<evidence type="ECO:0000313" key="13">
    <source>
        <dbReference type="Proteomes" id="UP000528322"/>
    </source>
</evidence>